<dbReference type="Pfam" id="PF04389">
    <property type="entry name" value="Peptidase_M28"/>
    <property type="match status" value="1"/>
</dbReference>
<evidence type="ECO:0000313" key="3">
    <source>
        <dbReference type="EMBL" id="HIU98600.1"/>
    </source>
</evidence>
<keyword evidence="1" id="KW-0472">Membrane</keyword>
<comment type="caution">
    <text evidence="3">The sequence shown here is derived from an EMBL/GenBank/DDBJ whole genome shotgun (WGS) entry which is preliminary data.</text>
</comment>
<dbReference type="Proteomes" id="UP000886857">
    <property type="component" value="Unassembled WGS sequence"/>
</dbReference>
<dbReference type="InterPro" id="IPR007484">
    <property type="entry name" value="Peptidase_M28"/>
</dbReference>
<dbReference type="EMBL" id="DVOE01000027">
    <property type="protein sequence ID" value="HIU98600.1"/>
    <property type="molecule type" value="Genomic_DNA"/>
</dbReference>
<evidence type="ECO:0000256" key="1">
    <source>
        <dbReference type="SAM" id="Phobius"/>
    </source>
</evidence>
<evidence type="ECO:0000259" key="2">
    <source>
        <dbReference type="Pfam" id="PF04389"/>
    </source>
</evidence>
<reference evidence="3" key="2">
    <citation type="journal article" date="2021" name="PeerJ">
        <title>Extensive microbial diversity within the chicken gut microbiome revealed by metagenomics and culture.</title>
        <authorList>
            <person name="Gilroy R."/>
            <person name="Ravi A."/>
            <person name="Getino M."/>
            <person name="Pursley I."/>
            <person name="Horton D.L."/>
            <person name="Alikhan N.F."/>
            <person name="Baker D."/>
            <person name="Gharbi K."/>
            <person name="Hall N."/>
            <person name="Watson M."/>
            <person name="Adriaenssens E.M."/>
            <person name="Foster-Nyarko E."/>
            <person name="Jarju S."/>
            <person name="Secka A."/>
            <person name="Antonio M."/>
            <person name="Oren A."/>
            <person name="Chaudhuri R.R."/>
            <person name="La Ragione R."/>
            <person name="Hildebrand F."/>
            <person name="Pallen M.J."/>
        </authorList>
    </citation>
    <scope>NUCLEOTIDE SEQUENCE</scope>
    <source>
        <strain evidence="3">10406</strain>
    </source>
</reference>
<feature type="transmembrane region" description="Helical" evidence="1">
    <location>
        <begin position="94"/>
        <end position="113"/>
    </location>
</feature>
<proteinExistence type="predicted"/>
<dbReference type="AlphaFoldDB" id="A0A9D1SWG1"/>
<name>A0A9D1SWG1_9FIRM</name>
<accession>A0A9D1SWG1</accession>
<feature type="transmembrane region" description="Helical" evidence="1">
    <location>
        <begin position="162"/>
        <end position="188"/>
    </location>
</feature>
<sequence>MKTVPRAEIQAAAENAAERVRAMAAAYPARRAASEEEKAAAEELRSVLEGVADEVTETELPVAPAAHYGWVFFSVVCLLLAYVTYFFVSFLSMVFILLAVIPAVVQGLLRLTAFDKAYVSRTTECVRAVKKCTGEKRRRIVVAAHLDAPPVMPLKAALGGKAVALITALSVLGGLYLTAAVIARWAYLGSMGSALAAGDWLAAGLAGIVFVPLWISLMFTASGSKTAAGAADGLAGCAVAVSLLELLAKEDIASEDAELEVLLVGASECGQRGAAEYCKTLAAEDKNAEIIVLGALREREAFCTVKSELMGTTRASARIAEGLRVAAEKAGIDLAERAWRAGASDASAFARAGLDAVCLTASSPLPEYTSTPADGADKISADVLADCISLLLGYVGAAATEADEKDAE</sequence>
<feature type="transmembrane region" description="Helical" evidence="1">
    <location>
        <begin position="200"/>
        <end position="219"/>
    </location>
</feature>
<organism evidence="3 4">
    <name type="scientific">Candidatus Limadaptatus stercoripullorum</name>
    <dbReference type="NCBI Taxonomy" id="2840846"/>
    <lineage>
        <taxon>Bacteria</taxon>
        <taxon>Bacillati</taxon>
        <taxon>Bacillota</taxon>
        <taxon>Clostridia</taxon>
        <taxon>Eubacteriales</taxon>
        <taxon>Candidatus Limadaptatus</taxon>
    </lineage>
</organism>
<protein>
    <submittedName>
        <fullName evidence="3">M28 family peptidase</fullName>
    </submittedName>
</protein>
<feature type="transmembrane region" description="Helical" evidence="1">
    <location>
        <begin position="68"/>
        <end position="88"/>
    </location>
</feature>
<dbReference type="SUPFAM" id="SSF53187">
    <property type="entry name" value="Zn-dependent exopeptidases"/>
    <property type="match status" value="1"/>
</dbReference>
<keyword evidence="1" id="KW-0812">Transmembrane</keyword>
<feature type="domain" description="Peptidase M28" evidence="2">
    <location>
        <begin position="227"/>
        <end position="393"/>
    </location>
</feature>
<evidence type="ECO:0000313" key="4">
    <source>
        <dbReference type="Proteomes" id="UP000886857"/>
    </source>
</evidence>
<gene>
    <name evidence="3" type="ORF">IAC73_02005</name>
</gene>
<dbReference type="Gene3D" id="3.40.630.10">
    <property type="entry name" value="Zn peptidases"/>
    <property type="match status" value="1"/>
</dbReference>
<keyword evidence="1" id="KW-1133">Transmembrane helix</keyword>
<reference evidence="3" key="1">
    <citation type="submission" date="2020-10" db="EMBL/GenBank/DDBJ databases">
        <authorList>
            <person name="Gilroy R."/>
        </authorList>
    </citation>
    <scope>NUCLEOTIDE SEQUENCE</scope>
    <source>
        <strain evidence="3">10406</strain>
    </source>
</reference>